<evidence type="ECO:0000256" key="2">
    <source>
        <dbReference type="ARBA" id="ARBA00022670"/>
    </source>
</evidence>
<protein>
    <submittedName>
        <fullName evidence="5">Aspartic proteinase CDR1</fullName>
    </submittedName>
</protein>
<dbReference type="InterPro" id="IPR051708">
    <property type="entry name" value="Plant_Aspart_Prot_A1"/>
</dbReference>
<dbReference type="Pfam" id="PF14543">
    <property type="entry name" value="TAXi_N"/>
    <property type="match status" value="1"/>
</dbReference>
<dbReference type="InterPro" id="IPR021109">
    <property type="entry name" value="Peptidase_aspartic_dom_sf"/>
</dbReference>
<dbReference type="InterPro" id="IPR032861">
    <property type="entry name" value="TAXi_N"/>
</dbReference>
<comment type="caution">
    <text evidence="5">The sequence shown here is derived from an EMBL/GenBank/DDBJ whole genome shotgun (WGS) entry which is preliminary data.</text>
</comment>
<accession>A0AAW2TZM9</accession>
<organism evidence="5">
    <name type="scientific">Sesamum latifolium</name>
    <dbReference type="NCBI Taxonomy" id="2727402"/>
    <lineage>
        <taxon>Eukaryota</taxon>
        <taxon>Viridiplantae</taxon>
        <taxon>Streptophyta</taxon>
        <taxon>Embryophyta</taxon>
        <taxon>Tracheophyta</taxon>
        <taxon>Spermatophyta</taxon>
        <taxon>Magnoliopsida</taxon>
        <taxon>eudicotyledons</taxon>
        <taxon>Gunneridae</taxon>
        <taxon>Pentapetalae</taxon>
        <taxon>asterids</taxon>
        <taxon>lamiids</taxon>
        <taxon>Lamiales</taxon>
        <taxon>Pedaliaceae</taxon>
        <taxon>Sesamum</taxon>
    </lineage>
</organism>
<evidence type="ECO:0000256" key="3">
    <source>
        <dbReference type="ARBA" id="ARBA00022801"/>
    </source>
</evidence>
<comment type="similarity">
    <text evidence="1">Belongs to the peptidase A1 family.</text>
</comment>
<evidence type="ECO:0000259" key="4">
    <source>
        <dbReference type="PROSITE" id="PS51767"/>
    </source>
</evidence>
<dbReference type="PROSITE" id="PS51767">
    <property type="entry name" value="PEPTIDASE_A1"/>
    <property type="match status" value="1"/>
</dbReference>
<proteinExistence type="inferred from homology"/>
<gene>
    <name evidence="5" type="ORF">Slati_3639300</name>
</gene>
<evidence type="ECO:0000313" key="5">
    <source>
        <dbReference type="EMBL" id="KAL0410496.1"/>
    </source>
</evidence>
<keyword evidence="3" id="KW-0378">Hydrolase</keyword>
<dbReference type="Gene3D" id="2.40.70.10">
    <property type="entry name" value="Acid Proteases"/>
    <property type="match status" value="2"/>
</dbReference>
<sequence>MHIPTMPIAGSREFILRQIKRLSLPSLLWESSYSNGNLAVETFTFDSSTSKESVVFPKVVFGCGRNNDRTSNEMGSGIIGLDGGAVSIVRQLETTIGGKFSYCLTTFDSKSSSKISFGPKTIVTGPNISSTPTVHKSPGTFYYPTLKGVSVGYEALAYNYIPKSNFKASIGNIIIGSGTTLTFLPSSLY</sequence>
<dbReference type="EMBL" id="JACGWN010000013">
    <property type="protein sequence ID" value="KAL0410496.1"/>
    <property type="molecule type" value="Genomic_DNA"/>
</dbReference>
<keyword evidence="2" id="KW-0645">Protease</keyword>
<dbReference type="PANTHER" id="PTHR47967:SF128">
    <property type="entry name" value="ASPARTIC PROTEINASE CDR1-LIKE"/>
    <property type="match status" value="1"/>
</dbReference>
<feature type="domain" description="Peptidase A1" evidence="4">
    <location>
        <begin position="1"/>
        <end position="189"/>
    </location>
</feature>
<dbReference type="GO" id="GO:0008233">
    <property type="term" value="F:peptidase activity"/>
    <property type="evidence" value="ECO:0007669"/>
    <property type="project" value="UniProtKB-KW"/>
</dbReference>
<name>A0AAW2TZM9_9LAMI</name>
<reference evidence="5" key="2">
    <citation type="journal article" date="2024" name="Plant">
        <title>Genomic evolution and insights into agronomic trait innovations of Sesamum species.</title>
        <authorList>
            <person name="Miao H."/>
            <person name="Wang L."/>
            <person name="Qu L."/>
            <person name="Liu H."/>
            <person name="Sun Y."/>
            <person name="Le M."/>
            <person name="Wang Q."/>
            <person name="Wei S."/>
            <person name="Zheng Y."/>
            <person name="Lin W."/>
            <person name="Duan Y."/>
            <person name="Cao H."/>
            <person name="Xiong S."/>
            <person name="Wang X."/>
            <person name="Wei L."/>
            <person name="Li C."/>
            <person name="Ma Q."/>
            <person name="Ju M."/>
            <person name="Zhao R."/>
            <person name="Li G."/>
            <person name="Mu C."/>
            <person name="Tian Q."/>
            <person name="Mei H."/>
            <person name="Zhang T."/>
            <person name="Gao T."/>
            <person name="Zhang H."/>
        </authorList>
    </citation>
    <scope>NUCLEOTIDE SEQUENCE</scope>
    <source>
        <strain evidence="5">KEN1</strain>
    </source>
</reference>
<dbReference type="SUPFAM" id="SSF50630">
    <property type="entry name" value="Acid proteases"/>
    <property type="match status" value="1"/>
</dbReference>
<dbReference type="GO" id="GO:0005576">
    <property type="term" value="C:extracellular region"/>
    <property type="evidence" value="ECO:0007669"/>
    <property type="project" value="TreeGrafter"/>
</dbReference>
<evidence type="ECO:0000256" key="1">
    <source>
        <dbReference type="ARBA" id="ARBA00007447"/>
    </source>
</evidence>
<dbReference type="GO" id="GO:0006508">
    <property type="term" value="P:proteolysis"/>
    <property type="evidence" value="ECO:0007669"/>
    <property type="project" value="UniProtKB-KW"/>
</dbReference>
<dbReference type="InterPro" id="IPR033121">
    <property type="entry name" value="PEPTIDASE_A1"/>
</dbReference>
<reference evidence="5" key="1">
    <citation type="submission" date="2020-06" db="EMBL/GenBank/DDBJ databases">
        <authorList>
            <person name="Li T."/>
            <person name="Hu X."/>
            <person name="Zhang T."/>
            <person name="Song X."/>
            <person name="Zhang H."/>
            <person name="Dai N."/>
            <person name="Sheng W."/>
            <person name="Hou X."/>
            <person name="Wei L."/>
        </authorList>
    </citation>
    <scope>NUCLEOTIDE SEQUENCE</scope>
    <source>
        <strain evidence="5">KEN1</strain>
        <tissue evidence="5">Leaf</tissue>
    </source>
</reference>
<dbReference type="AlphaFoldDB" id="A0AAW2TZM9"/>
<dbReference type="PANTHER" id="PTHR47967">
    <property type="entry name" value="OS07G0603500 PROTEIN-RELATED"/>
    <property type="match status" value="1"/>
</dbReference>